<dbReference type="PANTHER" id="PTHR39337">
    <property type="entry name" value="BLR5642 PROTEIN"/>
    <property type="match status" value="1"/>
</dbReference>
<accession>A0ABR8RIA8</accession>
<proteinExistence type="predicted"/>
<keyword evidence="2" id="KW-1185">Reference proteome</keyword>
<protein>
    <submittedName>
        <fullName evidence="1">DUF488 domain-containing protein</fullName>
    </submittedName>
</protein>
<sequence>MTTTFYTIGHSTRSLDELTEMLQAADIELLIDVRSFPRSRTNPVFNIDTFPQALSQVGISYQHCADLGGRRPKQKQVDEQINDLWRVQAFHNYADYALSDTFQAALDQLIQLGKKQRLTLMCSEAVWWRCHRRIITDYLLLRGYRVEHIMGVGRLDPAKPTPGAELNSQDQVIYPAV</sequence>
<comment type="caution">
    <text evidence="1">The sequence shown here is derived from an EMBL/GenBank/DDBJ whole genome shotgun (WGS) entry which is preliminary data.</text>
</comment>
<gene>
    <name evidence="1" type="ORF">H9653_05680</name>
</gene>
<dbReference type="InterPro" id="IPR014519">
    <property type="entry name" value="UCP024492"/>
</dbReference>
<dbReference type="PANTHER" id="PTHR39337:SF1">
    <property type="entry name" value="BLR5642 PROTEIN"/>
    <property type="match status" value="1"/>
</dbReference>
<evidence type="ECO:0000313" key="1">
    <source>
        <dbReference type="EMBL" id="MBD7947506.1"/>
    </source>
</evidence>
<dbReference type="Pfam" id="PF04343">
    <property type="entry name" value="DUF488"/>
    <property type="match status" value="1"/>
</dbReference>
<reference evidence="1 2" key="1">
    <citation type="submission" date="2020-08" db="EMBL/GenBank/DDBJ databases">
        <title>A Genomic Blueprint of the Chicken Gut Microbiome.</title>
        <authorList>
            <person name="Gilroy R."/>
            <person name="Ravi A."/>
            <person name="Getino M."/>
            <person name="Pursley I."/>
            <person name="Horton D.L."/>
            <person name="Alikhan N.-F."/>
            <person name="Baker D."/>
            <person name="Gharbi K."/>
            <person name="Hall N."/>
            <person name="Watson M."/>
            <person name="Adriaenssens E.M."/>
            <person name="Foster-Nyarko E."/>
            <person name="Jarju S."/>
            <person name="Secka A."/>
            <person name="Antonio M."/>
            <person name="Oren A."/>
            <person name="Chaudhuri R."/>
            <person name="La Ragione R.M."/>
            <person name="Hildebrand F."/>
            <person name="Pallen M.J."/>
        </authorList>
    </citation>
    <scope>NUCLEOTIDE SEQUENCE [LARGE SCALE GENOMIC DNA]</scope>
    <source>
        <strain evidence="1 2">Sa4CVA2</strain>
    </source>
</reference>
<dbReference type="PIRSF" id="PIRSF024492">
    <property type="entry name" value="UCP024492"/>
    <property type="match status" value="1"/>
</dbReference>
<dbReference type="RefSeq" id="WP_191691096.1">
    <property type="nucleotide sequence ID" value="NZ_JACSQR010000011.1"/>
</dbReference>
<dbReference type="Proteomes" id="UP000606724">
    <property type="component" value="Unassembled WGS sequence"/>
</dbReference>
<organism evidence="1 2">
    <name type="scientific">Psychrobacter communis</name>
    <dbReference type="NCBI Taxonomy" id="2762238"/>
    <lineage>
        <taxon>Bacteria</taxon>
        <taxon>Pseudomonadati</taxon>
        <taxon>Pseudomonadota</taxon>
        <taxon>Gammaproteobacteria</taxon>
        <taxon>Moraxellales</taxon>
        <taxon>Moraxellaceae</taxon>
        <taxon>Psychrobacter</taxon>
    </lineage>
</organism>
<dbReference type="EMBL" id="JACSQR010000011">
    <property type="protein sequence ID" value="MBD7947506.1"/>
    <property type="molecule type" value="Genomic_DNA"/>
</dbReference>
<evidence type="ECO:0000313" key="2">
    <source>
        <dbReference type="Proteomes" id="UP000606724"/>
    </source>
</evidence>
<name>A0ABR8RIA8_9GAMM</name>
<dbReference type="InterPro" id="IPR007438">
    <property type="entry name" value="DUF488"/>
</dbReference>